<evidence type="ECO:0000256" key="3">
    <source>
        <dbReference type="SAM" id="Phobius"/>
    </source>
</evidence>
<evidence type="ECO:0000313" key="7">
    <source>
        <dbReference type="EMBL" id="CAG9320892.1"/>
    </source>
</evidence>
<comment type="caution">
    <text evidence="7">The sequence shown here is derived from an EMBL/GenBank/DDBJ whole genome shotgun (WGS) entry which is preliminary data.</text>
</comment>
<dbReference type="PANTHER" id="PTHR46093:SF18">
    <property type="entry name" value="FIBRONECTIN TYPE-III DOMAIN-CONTAINING PROTEIN"/>
    <property type="match status" value="1"/>
</dbReference>
<dbReference type="InterPro" id="IPR056737">
    <property type="entry name" value="Beta-prop_ATRN-MKLN-like"/>
</dbReference>
<dbReference type="Pfam" id="PF24681">
    <property type="entry name" value="Kelch_KLHDC2_KLHL20_DRC7"/>
    <property type="match status" value="1"/>
</dbReference>
<keyword evidence="1" id="KW-0880">Kelch repeat</keyword>
<keyword evidence="4" id="KW-0732">Signal</keyword>
<dbReference type="Pfam" id="PF07699">
    <property type="entry name" value="Ephrin_rec_like"/>
    <property type="match status" value="1"/>
</dbReference>
<keyword evidence="8" id="KW-1185">Reference proteome</keyword>
<dbReference type="SMART" id="SM01411">
    <property type="entry name" value="Ephrin_rec_like"/>
    <property type="match status" value="2"/>
</dbReference>
<dbReference type="InterPro" id="IPR015915">
    <property type="entry name" value="Kelch-typ_b-propeller"/>
</dbReference>
<proteinExistence type="predicted"/>
<dbReference type="InterPro" id="IPR011641">
    <property type="entry name" value="Tyr-kin_ephrin_A/B_rcpt-like"/>
</dbReference>
<keyword evidence="3" id="KW-0472">Membrane</keyword>
<feature type="signal peptide" evidence="4">
    <location>
        <begin position="1"/>
        <end position="17"/>
    </location>
</feature>
<evidence type="ECO:0000256" key="4">
    <source>
        <dbReference type="SAM" id="SignalP"/>
    </source>
</evidence>
<name>A0AAU9JJ93_9CILI</name>
<feature type="chain" id="PRO_5043347579" description="Tyrosine-protein kinase ephrin type A/B receptor-like domain-containing protein" evidence="4">
    <location>
        <begin position="18"/>
        <end position="1128"/>
    </location>
</feature>
<evidence type="ECO:0000259" key="5">
    <source>
        <dbReference type="Pfam" id="PF07699"/>
    </source>
</evidence>
<reference evidence="7" key="1">
    <citation type="submission" date="2021-09" db="EMBL/GenBank/DDBJ databases">
        <authorList>
            <consortium name="AG Swart"/>
            <person name="Singh M."/>
            <person name="Singh A."/>
            <person name="Seah K."/>
            <person name="Emmerich C."/>
        </authorList>
    </citation>
    <scope>NUCLEOTIDE SEQUENCE</scope>
    <source>
        <strain evidence="7">ATCC30299</strain>
    </source>
</reference>
<protein>
    <recommendedName>
        <fullName evidence="9">Tyrosine-protein kinase ephrin type A/B receptor-like domain-containing protein</fullName>
    </recommendedName>
</protein>
<accession>A0AAU9JJ93</accession>
<feature type="transmembrane region" description="Helical" evidence="3">
    <location>
        <begin position="808"/>
        <end position="831"/>
    </location>
</feature>
<evidence type="ECO:0000256" key="1">
    <source>
        <dbReference type="ARBA" id="ARBA00022441"/>
    </source>
</evidence>
<evidence type="ECO:0008006" key="9">
    <source>
        <dbReference type="Google" id="ProtNLM"/>
    </source>
</evidence>
<dbReference type="Gene3D" id="2.120.10.80">
    <property type="entry name" value="Kelch-type beta propeller"/>
    <property type="match status" value="3"/>
</dbReference>
<gene>
    <name evidence="7" type="ORF">BSTOLATCC_MIC27468</name>
</gene>
<feature type="domain" description="Attractin/MKLN-like beta-propeller" evidence="6">
    <location>
        <begin position="47"/>
        <end position="189"/>
    </location>
</feature>
<organism evidence="7 8">
    <name type="scientific">Blepharisma stoltei</name>
    <dbReference type="NCBI Taxonomy" id="1481888"/>
    <lineage>
        <taxon>Eukaryota</taxon>
        <taxon>Sar</taxon>
        <taxon>Alveolata</taxon>
        <taxon>Ciliophora</taxon>
        <taxon>Postciliodesmatophora</taxon>
        <taxon>Heterotrichea</taxon>
        <taxon>Heterotrichida</taxon>
        <taxon>Blepharismidae</taxon>
        <taxon>Blepharisma</taxon>
    </lineage>
</organism>
<dbReference type="Gene3D" id="2.10.50.10">
    <property type="entry name" value="Tumor Necrosis Factor Receptor, subunit A, domain 2"/>
    <property type="match status" value="1"/>
</dbReference>
<keyword evidence="3" id="KW-1133">Transmembrane helix</keyword>
<keyword evidence="2" id="KW-0677">Repeat</keyword>
<dbReference type="InterPro" id="IPR009030">
    <property type="entry name" value="Growth_fac_rcpt_cys_sf"/>
</dbReference>
<feature type="domain" description="Tyrosine-protein kinase ephrin type A/B receptor-like" evidence="5">
    <location>
        <begin position="659"/>
        <end position="697"/>
    </location>
</feature>
<evidence type="ECO:0000256" key="2">
    <source>
        <dbReference type="ARBA" id="ARBA00022737"/>
    </source>
</evidence>
<feature type="transmembrane region" description="Helical" evidence="3">
    <location>
        <begin position="763"/>
        <end position="787"/>
    </location>
</feature>
<dbReference type="SUPFAM" id="SSF57184">
    <property type="entry name" value="Growth factor receptor domain"/>
    <property type="match status" value="1"/>
</dbReference>
<dbReference type="Pfam" id="PF24981">
    <property type="entry name" value="Beta-prop_ATRN-LZTR1"/>
    <property type="match status" value="2"/>
</dbReference>
<sequence length="1128" mass="127528">MFIYKNILILLFSLAYGLTSYKIPKTGTPPDARKHSAAAYDSTQNRMIIFSGSSSEREYYNDIWSFDFGNYQWSQLIPSTSLTPDPRVSPAIFYDKNLNRLLIFGGKTYVGLASDIWSFDLDFLIWEKIDFSSCRFHPTSAMASVSFTWNKKTHYAIYGGKSPDLMQTRLYIFDFENANCTIMPNQGDLPVPGGESRMIFYKDSLFVWGGLTYDFNYDQSLYAYNLTTQSWSKPAISGDLPTGRMMFDIAEYSDCLYVFPGFNSNFNSGVNDIWRIKLSDLTSWEKVPFTKDSNTAVRSEATSIFVNSTLYQFSGALNTNDLISIDLSQLMPKYETVTEDWVSPPARMRFSMARVEKYLIVFGGIGSNDELFNDIWTFDTVEEVWESLDPADNLSPRSGQATTETGFGMVVFGGEDSSGLLNDFYVFSLASESWHEIPSIGSTPSPRKGACLKTLEPFIILFGGITKKGFSNDIWVYKLWELSWENITPAGSSVLPMAWHECYMYYDDDWRFYALFGKLSGDLPNKNIYKFSLGTKSWETTHTFQYNDIYTSFSEQSMQVFNTFLISIGGEFEDYYSCNFITLINITNFETETIEYMEDSLFSHQSSYFIDKLYVYGGSLSINSIMPGRLVSSILYKIAFNDSRIRYPCSPGSYKVGPECKICPVGTYSENYDAPECEKCPVGTYLDRPGAASANLCIPCKYGSYTNVTGAGLCKQCPAGMECEIGSTSPSIKMSTNNEFNHQPEYYEGGTETVNKWVRFMEVLFSILSVILVLIAVSSGKLSSWVAKADIYDDKHNEDNQPMYKRKTYIGGLFSLLTTLWAFFIVIQYILQQSYDNVIETKSLIPLLHLYQQAGKFSGDISVSLSLYNYGGTCVKNGSCAAGLSLTWMNTNSDQTIMECEFFDKNCIVSTTCKNCEISTDASLVFNFTESSSYGSFFLVEVTADSAIPNEPSSYSVYAYPPKDKVMIGQNPNYVNFIMTPSLFLSDVSTWKNNQTGYLISLQNTKLGSSWTVDEMAYYKYVSIVINFQTDTTGLLTARTINMDFMLFISTLFGSISGIVDLGGFLMEFFEQKLNEIKEKRSTKIELSHLAHNVRKFLGNFSRQPKFKKLASKNSTIELDSFSYSNIF</sequence>
<evidence type="ECO:0000313" key="8">
    <source>
        <dbReference type="Proteomes" id="UP001162131"/>
    </source>
</evidence>
<dbReference type="CDD" id="cd00185">
    <property type="entry name" value="TNFRSF"/>
    <property type="match status" value="1"/>
</dbReference>
<dbReference type="EMBL" id="CAJZBQ010000027">
    <property type="protein sequence ID" value="CAG9320892.1"/>
    <property type="molecule type" value="Genomic_DNA"/>
</dbReference>
<dbReference type="Proteomes" id="UP001162131">
    <property type="component" value="Unassembled WGS sequence"/>
</dbReference>
<dbReference type="SUPFAM" id="SSF117281">
    <property type="entry name" value="Kelch motif"/>
    <property type="match status" value="2"/>
</dbReference>
<dbReference type="PANTHER" id="PTHR46093">
    <property type="entry name" value="ACYL-COA-BINDING DOMAIN-CONTAINING PROTEIN 5"/>
    <property type="match status" value="1"/>
</dbReference>
<keyword evidence="3" id="KW-0812">Transmembrane</keyword>
<feature type="domain" description="Attractin/MKLN-like beta-propeller" evidence="6">
    <location>
        <begin position="409"/>
        <end position="545"/>
    </location>
</feature>
<dbReference type="AlphaFoldDB" id="A0AAU9JJ93"/>
<evidence type="ECO:0000259" key="6">
    <source>
        <dbReference type="Pfam" id="PF24981"/>
    </source>
</evidence>